<dbReference type="PANTHER" id="PTHR12992">
    <property type="entry name" value="NUDIX HYDROLASE"/>
    <property type="match status" value="1"/>
</dbReference>
<protein>
    <submittedName>
        <fullName evidence="8">NUDIX hydrolase</fullName>
        <ecNumber evidence="8">3.6.1.55</ecNumber>
    </submittedName>
</protein>
<dbReference type="PANTHER" id="PTHR12992:SF11">
    <property type="entry name" value="MITOCHONDRIAL COENZYME A DIPHOSPHATASE NUDT8"/>
    <property type="match status" value="1"/>
</dbReference>
<comment type="caution">
    <text evidence="8">The sequence shown here is derived from an EMBL/GenBank/DDBJ whole genome shotgun (WGS) entry which is preliminary data.</text>
</comment>
<evidence type="ECO:0000256" key="6">
    <source>
        <dbReference type="ARBA" id="ARBA00023211"/>
    </source>
</evidence>
<dbReference type="RefSeq" id="WP_382340169.1">
    <property type="nucleotide sequence ID" value="NZ_JBHSAB010000001.1"/>
</dbReference>
<dbReference type="Gene3D" id="3.90.79.10">
    <property type="entry name" value="Nucleoside Triphosphate Pyrophosphohydrolase"/>
    <property type="match status" value="1"/>
</dbReference>
<evidence type="ECO:0000256" key="4">
    <source>
        <dbReference type="ARBA" id="ARBA00022801"/>
    </source>
</evidence>
<dbReference type="PROSITE" id="PS51462">
    <property type="entry name" value="NUDIX"/>
    <property type="match status" value="1"/>
</dbReference>
<comment type="cofactor">
    <cofactor evidence="2">
        <name>Mg(2+)</name>
        <dbReference type="ChEBI" id="CHEBI:18420"/>
    </cofactor>
</comment>
<dbReference type="Proteomes" id="UP001595758">
    <property type="component" value="Unassembled WGS sequence"/>
</dbReference>
<evidence type="ECO:0000259" key="7">
    <source>
        <dbReference type="PROSITE" id="PS51462"/>
    </source>
</evidence>
<dbReference type="EMBL" id="JBHSAB010000001">
    <property type="protein sequence ID" value="MFC3907633.1"/>
    <property type="molecule type" value="Genomic_DNA"/>
</dbReference>
<keyword evidence="3" id="KW-0479">Metal-binding</keyword>
<reference evidence="9" key="1">
    <citation type="journal article" date="2019" name="Int. J. Syst. Evol. Microbiol.">
        <title>The Global Catalogue of Microorganisms (GCM) 10K type strain sequencing project: providing services to taxonomists for standard genome sequencing and annotation.</title>
        <authorList>
            <consortium name="The Broad Institute Genomics Platform"/>
            <consortium name="The Broad Institute Genome Sequencing Center for Infectious Disease"/>
            <person name="Wu L."/>
            <person name="Ma J."/>
        </authorList>
    </citation>
    <scope>NUCLEOTIDE SEQUENCE [LARGE SCALE GENOMIC DNA]</scope>
    <source>
        <strain evidence="9">CCUG 59858</strain>
    </source>
</reference>
<sequence>MSKDASVIVLHVLESDSILLTERTGHLKDHPGEICFPGGQWQQSDESLYQTALRELHEELGIDCARVILKQQLNTEITLTGFTIYPWLAALETLEPYQINHDEVNELILLPCDQVCNPHNYQKVFVEKNGYRLSSCQFTPHPKFIWGATARIMKQLGDLAYYSQPLRQG</sequence>
<dbReference type="InterPro" id="IPR045121">
    <property type="entry name" value="CoAse"/>
</dbReference>
<evidence type="ECO:0000256" key="1">
    <source>
        <dbReference type="ARBA" id="ARBA00001936"/>
    </source>
</evidence>
<keyword evidence="9" id="KW-1185">Reference proteome</keyword>
<evidence type="ECO:0000256" key="2">
    <source>
        <dbReference type="ARBA" id="ARBA00001946"/>
    </source>
</evidence>
<keyword evidence="6" id="KW-0464">Manganese</keyword>
<proteinExistence type="predicted"/>
<name>A0ABV8CBH6_9GAMM</name>
<evidence type="ECO:0000256" key="3">
    <source>
        <dbReference type="ARBA" id="ARBA00022723"/>
    </source>
</evidence>
<feature type="domain" description="Nudix hydrolase" evidence="7">
    <location>
        <begin position="1"/>
        <end position="132"/>
    </location>
</feature>
<organism evidence="8 9">
    <name type="scientific">Legionella dresdenensis</name>
    <dbReference type="NCBI Taxonomy" id="450200"/>
    <lineage>
        <taxon>Bacteria</taxon>
        <taxon>Pseudomonadati</taxon>
        <taxon>Pseudomonadota</taxon>
        <taxon>Gammaproteobacteria</taxon>
        <taxon>Legionellales</taxon>
        <taxon>Legionellaceae</taxon>
        <taxon>Legionella</taxon>
    </lineage>
</organism>
<dbReference type="InterPro" id="IPR000086">
    <property type="entry name" value="NUDIX_hydrolase_dom"/>
</dbReference>
<dbReference type="SUPFAM" id="SSF55811">
    <property type="entry name" value="Nudix"/>
    <property type="match status" value="1"/>
</dbReference>
<gene>
    <name evidence="8" type="ORF">ACFORL_00885</name>
</gene>
<dbReference type="Pfam" id="PF00293">
    <property type="entry name" value="NUDIX"/>
    <property type="match status" value="1"/>
</dbReference>
<keyword evidence="5" id="KW-0460">Magnesium</keyword>
<dbReference type="InterPro" id="IPR015797">
    <property type="entry name" value="NUDIX_hydrolase-like_dom_sf"/>
</dbReference>
<comment type="cofactor">
    <cofactor evidence="1">
        <name>Mn(2+)</name>
        <dbReference type="ChEBI" id="CHEBI:29035"/>
    </cofactor>
</comment>
<evidence type="ECO:0000256" key="5">
    <source>
        <dbReference type="ARBA" id="ARBA00022842"/>
    </source>
</evidence>
<keyword evidence="4 8" id="KW-0378">Hydrolase</keyword>
<dbReference type="EC" id="3.6.1.55" evidence="8"/>
<evidence type="ECO:0000313" key="9">
    <source>
        <dbReference type="Proteomes" id="UP001595758"/>
    </source>
</evidence>
<evidence type="ECO:0000313" key="8">
    <source>
        <dbReference type="EMBL" id="MFC3907633.1"/>
    </source>
</evidence>
<dbReference type="GO" id="GO:0035539">
    <property type="term" value="F:8-oxo-7,8-dihydrodeoxyguanosine triphosphate pyrophosphatase activity"/>
    <property type="evidence" value="ECO:0007669"/>
    <property type="project" value="UniProtKB-EC"/>
</dbReference>
<accession>A0ABV8CBH6</accession>
<dbReference type="CDD" id="cd03426">
    <property type="entry name" value="NUDIX_CoAse_Nudt7"/>
    <property type="match status" value="1"/>
</dbReference>